<dbReference type="Pfam" id="PF14698">
    <property type="entry name" value="ASL_C2"/>
    <property type="match status" value="1"/>
</dbReference>
<keyword evidence="7" id="KW-0963">Cytoplasm</keyword>
<evidence type="ECO:0000256" key="3">
    <source>
        <dbReference type="ARBA" id="ARBA00012338"/>
    </source>
</evidence>
<keyword evidence="5 7" id="KW-0028">Amino-acid biosynthesis</keyword>
<dbReference type="InterPro" id="IPR029419">
    <property type="entry name" value="Arg_succ_lyase_C"/>
</dbReference>
<dbReference type="FunFam" id="1.10.40.30:FF:000001">
    <property type="entry name" value="Argininosuccinate lyase"/>
    <property type="match status" value="1"/>
</dbReference>
<dbReference type="GO" id="GO:0042450">
    <property type="term" value="P:L-arginine biosynthetic process via ornithine"/>
    <property type="evidence" value="ECO:0007669"/>
    <property type="project" value="UniProtKB-UniRule"/>
</dbReference>
<evidence type="ECO:0000256" key="2">
    <source>
        <dbReference type="ARBA" id="ARBA00004941"/>
    </source>
</evidence>
<dbReference type="FunFam" id="1.10.275.10:FF:000002">
    <property type="entry name" value="Argininosuccinate lyase"/>
    <property type="match status" value="1"/>
</dbReference>
<evidence type="ECO:0000313" key="11">
    <source>
        <dbReference type="Proteomes" id="UP000008561"/>
    </source>
</evidence>
<dbReference type="Gene3D" id="1.10.40.30">
    <property type="entry name" value="Fumarase/aspartase (C-terminal domain)"/>
    <property type="match status" value="1"/>
</dbReference>
<evidence type="ECO:0000259" key="8">
    <source>
        <dbReference type="Pfam" id="PF00206"/>
    </source>
</evidence>
<sequence>MTEKPWGGRFSEATDKQVEAFSASIDVDARLYRWDIEGSMAHCRMLARQGIIQKKEADAIVAGLAAIQKEIDAGTFVFDPALEDVHMNIEQALFDRIGPAARKLHTARSRNDQVALDVRLFLRDRTLSVVAGLVALRQRIADFAGAHIDVIMPGYTHLQRAQPVLFAHHLMAYYEMFFRDTQRFAEGLKRINVLPLGSAALAGTPYPIDRAYTAELLGFDAVSANSMDAVSDRDFAIEFTASAAICMMHFSRLAEELVLWSSSEFGFVELSDAVSTGSSIMPQKKNPDVPELVRGKTGRVFGDLMGLLTLMKSLPLCYNRDMQEDKHLLFDAADTLSACLPVCTALFDNMKVNNEAMAQAAARGYLNATDMADYLVGKGVAFRDAHACVGKAVAAAIAKGRELHELTLKELKTFSAAVEADLFDVLAPEKVIERRQAFGGTAKKTVRAAIAAARRQIKKERKTYGL</sequence>
<dbReference type="PROSITE" id="PS00163">
    <property type="entry name" value="FUMARATE_LYASES"/>
    <property type="match status" value="1"/>
</dbReference>
<dbReference type="PRINTS" id="PR00145">
    <property type="entry name" value="ARGSUCLYASE"/>
</dbReference>
<dbReference type="KEGG" id="dol:Dole_2490"/>
<dbReference type="eggNOG" id="COG0165">
    <property type="taxonomic scope" value="Bacteria"/>
</dbReference>
<keyword evidence="6 7" id="KW-0456">Lyase</keyword>
<dbReference type="Gene3D" id="1.10.275.10">
    <property type="entry name" value="Fumarase/aspartase (N-terminal domain)"/>
    <property type="match status" value="1"/>
</dbReference>
<dbReference type="InterPro" id="IPR000362">
    <property type="entry name" value="Fumarate_lyase_fam"/>
</dbReference>
<keyword evidence="11" id="KW-1185">Reference proteome</keyword>
<dbReference type="Gene3D" id="1.20.200.10">
    <property type="entry name" value="Fumarase/aspartase (Central domain)"/>
    <property type="match status" value="1"/>
</dbReference>
<reference evidence="10 11" key="1">
    <citation type="submission" date="2007-10" db="EMBL/GenBank/DDBJ databases">
        <title>Complete sequence of Desulfococcus oleovorans Hxd3.</title>
        <authorList>
            <consortium name="US DOE Joint Genome Institute"/>
            <person name="Copeland A."/>
            <person name="Lucas S."/>
            <person name="Lapidus A."/>
            <person name="Barry K."/>
            <person name="Glavina del Rio T."/>
            <person name="Dalin E."/>
            <person name="Tice H."/>
            <person name="Pitluck S."/>
            <person name="Kiss H."/>
            <person name="Brettin T."/>
            <person name="Bruce D."/>
            <person name="Detter J.C."/>
            <person name="Han C."/>
            <person name="Schmutz J."/>
            <person name="Larimer F."/>
            <person name="Land M."/>
            <person name="Hauser L."/>
            <person name="Kyrpides N."/>
            <person name="Kim E."/>
            <person name="Wawrik B."/>
            <person name="Richardson P."/>
        </authorList>
    </citation>
    <scope>NUCLEOTIDE SEQUENCE [LARGE SCALE GENOMIC DNA]</scope>
    <source>
        <strain evidence="11">DSM 6200 / JCM 39069 / Hxd3</strain>
    </source>
</reference>
<dbReference type="AlphaFoldDB" id="A8ZW60"/>
<dbReference type="Proteomes" id="UP000008561">
    <property type="component" value="Chromosome"/>
</dbReference>
<feature type="domain" description="Fumarate lyase N-terminal" evidence="8">
    <location>
        <begin position="8"/>
        <end position="302"/>
    </location>
</feature>
<dbReference type="GO" id="GO:0004056">
    <property type="term" value="F:argininosuccinate lyase activity"/>
    <property type="evidence" value="ECO:0007669"/>
    <property type="project" value="UniProtKB-UniRule"/>
</dbReference>
<proteinExistence type="inferred from homology"/>
<dbReference type="HOGENOM" id="CLU_027272_2_3_7"/>
<evidence type="ECO:0000256" key="6">
    <source>
        <dbReference type="ARBA" id="ARBA00023239"/>
    </source>
</evidence>
<accession>A8ZW60</accession>
<dbReference type="GO" id="GO:0005829">
    <property type="term" value="C:cytosol"/>
    <property type="evidence" value="ECO:0007669"/>
    <property type="project" value="TreeGrafter"/>
</dbReference>
<evidence type="ECO:0000256" key="1">
    <source>
        <dbReference type="ARBA" id="ARBA00000985"/>
    </source>
</evidence>
<dbReference type="OrthoDB" id="9769623at2"/>
<dbReference type="CDD" id="cd01359">
    <property type="entry name" value="Argininosuccinate_lyase"/>
    <property type="match status" value="1"/>
</dbReference>
<comment type="subcellular location">
    <subcellularLocation>
        <location evidence="7">Cytoplasm</location>
    </subcellularLocation>
</comment>
<evidence type="ECO:0000259" key="9">
    <source>
        <dbReference type="Pfam" id="PF14698"/>
    </source>
</evidence>
<dbReference type="PRINTS" id="PR00149">
    <property type="entry name" value="FUMRATELYASE"/>
</dbReference>
<dbReference type="Pfam" id="PF00206">
    <property type="entry name" value="Lyase_1"/>
    <property type="match status" value="1"/>
</dbReference>
<comment type="catalytic activity">
    <reaction evidence="1 7">
        <text>2-(N(omega)-L-arginino)succinate = fumarate + L-arginine</text>
        <dbReference type="Rhea" id="RHEA:24020"/>
        <dbReference type="ChEBI" id="CHEBI:29806"/>
        <dbReference type="ChEBI" id="CHEBI:32682"/>
        <dbReference type="ChEBI" id="CHEBI:57472"/>
        <dbReference type="EC" id="4.3.2.1"/>
    </reaction>
</comment>
<dbReference type="HAMAP" id="MF_00006">
    <property type="entry name" value="Arg_succ_lyase"/>
    <property type="match status" value="1"/>
</dbReference>
<dbReference type="NCBIfam" id="TIGR00838">
    <property type="entry name" value="argH"/>
    <property type="match status" value="1"/>
</dbReference>
<dbReference type="EC" id="4.3.2.1" evidence="3 7"/>
<keyword evidence="4 7" id="KW-0055">Arginine biosynthesis</keyword>
<dbReference type="UniPathway" id="UPA00068">
    <property type="reaction ID" value="UER00114"/>
</dbReference>
<feature type="domain" description="Argininosuccinate lyase C-terminal" evidence="9">
    <location>
        <begin position="365"/>
        <end position="433"/>
    </location>
</feature>
<comment type="similarity">
    <text evidence="7">Belongs to the lyase 1 family. Argininosuccinate lyase subfamily.</text>
</comment>
<gene>
    <name evidence="7" type="primary">argH</name>
    <name evidence="10" type="ordered locus">Dole_2490</name>
</gene>
<dbReference type="PANTHER" id="PTHR43814">
    <property type="entry name" value="ARGININOSUCCINATE LYASE"/>
    <property type="match status" value="1"/>
</dbReference>
<dbReference type="InterPro" id="IPR022761">
    <property type="entry name" value="Fumarate_lyase_N"/>
</dbReference>
<dbReference type="InterPro" id="IPR008948">
    <property type="entry name" value="L-Aspartase-like"/>
</dbReference>
<dbReference type="PANTHER" id="PTHR43814:SF1">
    <property type="entry name" value="ARGININOSUCCINATE LYASE"/>
    <property type="match status" value="1"/>
</dbReference>
<dbReference type="InterPro" id="IPR020557">
    <property type="entry name" value="Fumarate_lyase_CS"/>
</dbReference>
<organism evidence="10 11">
    <name type="scientific">Desulfosudis oleivorans (strain DSM 6200 / JCM 39069 / Hxd3)</name>
    <name type="common">Desulfococcus oleovorans</name>
    <dbReference type="NCBI Taxonomy" id="96561"/>
    <lineage>
        <taxon>Bacteria</taxon>
        <taxon>Pseudomonadati</taxon>
        <taxon>Thermodesulfobacteriota</taxon>
        <taxon>Desulfobacteria</taxon>
        <taxon>Desulfobacterales</taxon>
        <taxon>Desulfosudaceae</taxon>
        <taxon>Desulfosudis</taxon>
    </lineage>
</organism>
<evidence type="ECO:0000256" key="4">
    <source>
        <dbReference type="ARBA" id="ARBA00022571"/>
    </source>
</evidence>
<dbReference type="SUPFAM" id="SSF48557">
    <property type="entry name" value="L-aspartase-like"/>
    <property type="match status" value="1"/>
</dbReference>
<dbReference type="InterPro" id="IPR009049">
    <property type="entry name" value="Argininosuccinate_lyase"/>
</dbReference>
<evidence type="ECO:0000256" key="5">
    <source>
        <dbReference type="ARBA" id="ARBA00022605"/>
    </source>
</evidence>
<dbReference type="FunFam" id="1.20.200.10:FF:000015">
    <property type="entry name" value="argininosuccinate lyase isoform X2"/>
    <property type="match status" value="1"/>
</dbReference>
<comment type="pathway">
    <text evidence="2 7">Amino-acid biosynthesis; L-arginine biosynthesis; L-arginine from L-ornithine and carbamoyl phosphate: step 3/3.</text>
</comment>
<protein>
    <recommendedName>
        <fullName evidence="3 7">Argininosuccinate lyase</fullName>
        <shortName evidence="7">ASAL</shortName>
        <ecNumber evidence="3 7">4.3.2.1</ecNumber>
    </recommendedName>
    <alternativeName>
        <fullName evidence="7">Arginosuccinase</fullName>
    </alternativeName>
</protein>
<dbReference type="EMBL" id="CP000859">
    <property type="protein sequence ID" value="ABW68294.1"/>
    <property type="molecule type" value="Genomic_DNA"/>
</dbReference>
<evidence type="ECO:0000256" key="7">
    <source>
        <dbReference type="HAMAP-Rule" id="MF_00006"/>
    </source>
</evidence>
<dbReference type="STRING" id="96561.Dole_2490"/>
<evidence type="ECO:0000313" key="10">
    <source>
        <dbReference type="EMBL" id="ABW68294.1"/>
    </source>
</evidence>
<name>A8ZW60_DESOH</name>
<dbReference type="RefSeq" id="WP_012175906.1">
    <property type="nucleotide sequence ID" value="NC_009943.1"/>
</dbReference>
<dbReference type="InterPro" id="IPR024083">
    <property type="entry name" value="Fumarase/histidase_N"/>
</dbReference>